<keyword evidence="3" id="KW-0010">Activator</keyword>
<evidence type="ECO:0000313" key="7">
    <source>
        <dbReference type="Proteomes" id="UP001062776"/>
    </source>
</evidence>
<dbReference type="SMART" id="SM00342">
    <property type="entry name" value="HTH_ARAC"/>
    <property type="match status" value="1"/>
</dbReference>
<keyword evidence="2" id="KW-0238">DNA-binding</keyword>
<dbReference type="PANTHER" id="PTHR11019">
    <property type="entry name" value="HTH-TYPE TRANSCRIPTIONAL REGULATOR NIMR"/>
    <property type="match status" value="1"/>
</dbReference>
<dbReference type="Pfam" id="PF02311">
    <property type="entry name" value="AraC_binding"/>
    <property type="match status" value="1"/>
</dbReference>
<dbReference type="InterPro" id="IPR020449">
    <property type="entry name" value="Tscrpt_reg_AraC-type_HTH"/>
</dbReference>
<keyword evidence="1" id="KW-0805">Transcription regulation</keyword>
<protein>
    <submittedName>
        <fullName evidence="6">AraC family transcriptional regulator</fullName>
    </submittedName>
</protein>
<evidence type="ECO:0000256" key="3">
    <source>
        <dbReference type="ARBA" id="ARBA00023159"/>
    </source>
</evidence>
<dbReference type="InterPro" id="IPR003313">
    <property type="entry name" value="AraC-bd"/>
</dbReference>
<evidence type="ECO:0000259" key="5">
    <source>
        <dbReference type="PROSITE" id="PS01124"/>
    </source>
</evidence>
<sequence>MSPTEIESQTGFWLLGGSMAQTTRRTAARHSHDRGQIFGISSGLMALRTEQAYWLIGPGQFLWLPPFVAHDARSHGAVEGWSLYLDPARCRNLPATPFMAQGSALLNAQAERLARDTRQSPVSDRTARLAETLWDEFIALPREDTALPLPRDERLRRVTTILSSDPADRRSQTDWARLAGMSPRSFVRHFSQDTGIGFGAWRQKLRILNARERLARGERVTQVALAVGYESQGAFAAAFKALTGMSPGRYPSS</sequence>
<dbReference type="Proteomes" id="UP001062776">
    <property type="component" value="Unassembled WGS sequence"/>
</dbReference>
<dbReference type="Pfam" id="PF12833">
    <property type="entry name" value="HTH_18"/>
    <property type="match status" value="1"/>
</dbReference>
<dbReference type="PROSITE" id="PS00041">
    <property type="entry name" value="HTH_ARAC_FAMILY_1"/>
    <property type="match status" value="1"/>
</dbReference>
<dbReference type="InterPro" id="IPR018062">
    <property type="entry name" value="HTH_AraC-typ_CS"/>
</dbReference>
<feature type="domain" description="HTH araC/xylS-type" evidence="5">
    <location>
        <begin position="156"/>
        <end position="253"/>
    </location>
</feature>
<keyword evidence="4" id="KW-0804">Transcription</keyword>
<accession>A0ABQ0PZX6</accession>
<comment type="caution">
    <text evidence="6">The sequence shown here is derived from an EMBL/GenBank/DDBJ whole genome shotgun (WGS) entry which is preliminary data.</text>
</comment>
<evidence type="ECO:0000256" key="4">
    <source>
        <dbReference type="ARBA" id="ARBA00023163"/>
    </source>
</evidence>
<dbReference type="CDD" id="cd06124">
    <property type="entry name" value="cupin_NimR-like_N"/>
    <property type="match status" value="1"/>
</dbReference>
<dbReference type="EMBL" id="BAPV01000004">
    <property type="protein sequence ID" value="GBQ85724.1"/>
    <property type="molecule type" value="Genomic_DNA"/>
</dbReference>
<evidence type="ECO:0000256" key="2">
    <source>
        <dbReference type="ARBA" id="ARBA00023125"/>
    </source>
</evidence>
<dbReference type="PROSITE" id="PS01124">
    <property type="entry name" value="HTH_ARAC_FAMILY_2"/>
    <property type="match status" value="1"/>
</dbReference>
<dbReference type="InterPro" id="IPR009057">
    <property type="entry name" value="Homeodomain-like_sf"/>
</dbReference>
<dbReference type="Gene3D" id="1.10.10.60">
    <property type="entry name" value="Homeodomain-like"/>
    <property type="match status" value="1"/>
</dbReference>
<dbReference type="PRINTS" id="PR00032">
    <property type="entry name" value="HTHARAC"/>
</dbReference>
<dbReference type="PANTHER" id="PTHR11019:SF159">
    <property type="entry name" value="TRANSCRIPTIONAL REGULATOR-RELATED"/>
    <property type="match status" value="1"/>
</dbReference>
<dbReference type="SUPFAM" id="SSF51182">
    <property type="entry name" value="RmlC-like cupins"/>
    <property type="match status" value="1"/>
</dbReference>
<organism evidence="6 7">
    <name type="scientific">Asaia krungthepensis NRIC 0535</name>
    <dbReference type="NCBI Taxonomy" id="1307925"/>
    <lineage>
        <taxon>Bacteria</taxon>
        <taxon>Pseudomonadati</taxon>
        <taxon>Pseudomonadota</taxon>
        <taxon>Alphaproteobacteria</taxon>
        <taxon>Acetobacterales</taxon>
        <taxon>Acetobacteraceae</taxon>
        <taxon>Asaia</taxon>
    </lineage>
</organism>
<dbReference type="SUPFAM" id="SSF46689">
    <property type="entry name" value="Homeodomain-like"/>
    <property type="match status" value="1"/>
</dbReference>
<reference evidence="6" key="1">
    <citation type="submission" date="2013-04" db="EMBL/GenBank/DDBJ databases">
        <title>The genome sequencing project of 58 acetic acid bacteria.</title>
        <authorList>
            <person name="Okamoto-Kainuma A."/>
            <person name="Ishikawa M."/>
            <person name="Umino S."/>
            <person name="Koizumi Y."/>
            <person name="Shiwa Y."/>
            <person name="Yoshikawa H."/>
            <person name="Matsutani M."/>
            <person name="Matsushita K."/>
        </authorList>
    </citation>
    <scope>NUCLEOTIDE SEQUENCE</scope>
    <source>
        <strain evidence="6">NRIC 0535</strain>
    </source>
</reference>
<dbReference type="InterPro" id="IPR011051">
    <property type="entry name" value="RmlC_Cupin_sf"/>
</dbReference>
<name>A0ABQ0PZX6_9PROT</name>
<evidence type="ECO:0000256" key="1">
    <source>
        <dbReference type="ARBA" id="ARBA00023015"/>
    </source>
</evidence>
<evidence type="ECO:0000313" key="6">
    <source>
        <dbReference type="EMBL" id="GBQ85724.1"/>
    </source>
</evidence>
<proteinExistence type="predicted"/>
<dbReference type="InterPro" id="IPR018060">
    <property type="entry name" value="HTH_AraC"/>
</dbReference>
<keyword evidence="7" id="KW-1185">Reference proteome</keyword>
<gene>
    <name evidence="6" type="ORF">AA0535_0839</name>
</gene>